<feature type="transmembrane region" description="Helical" evidence="1">
    <location>
        <begin position="129"/>
        <end position="149"/>
    </location>
</feature>
<organism evidence="3 4">
    <name type="scientific">Serratia sp. (strain ATCC 39006)</name>
    <name type="common">Prodigiosinella confusarubida</name>
    <dbReference type="NCBI Taxonomy" id="104623"/>
    <lineage>
        <taxon>Bacteria</taxon>
        <taxon>Pseudomonadati</taxon>
        <taxon>Pseudomonadota</taxon>
        <taxon>Gammaproteobacteria</taxon>
        <taxon>Enterobacterales</taxon>
        <taxon>Pectobacteriaceae</taxon>
        <taxon>Prodigiosinella</taxon>
    </lineage>
</organism>
<evidence type="ECO:0000313" key="3">
    <source>
        <dbReference type="EMBL" id="AUH06396.1"/>
    </source>
</evidence>
<evidence type="ECO:0000256" key="1">
    <source>
        <dbReference type="SAM" id="Phobius"/>
    </source>
</evidence>
<keyword evidence="1" id="KW-1133">Transmembrane helix</keyword>
<feature type="transmembrane region" description="Helical" evidence="1">
    <location>
        <begin position="6"/>
        <end position="25"/>
    </location>
</feature>
<dbReference type="EMBL" id="CP025085">
    <property type="protein sequence ID" value="AUH02075.1"/>
    <property type="molecule type" value="Genomic_DNA"/>
</dbReference>
<feature type="transmembrane region" description="Helical" evidence="1">
    <location>
        <begin position="37"/>
        <end position="55"/>
    </location>
</feature>
<feature type="transmembrane region" description="Helical" evidence="1">
    <location>
        <begin position="99"/>
        <end position="117"/>
    </location>
</feature>
<dbReference type="EMBL" id="CP025084">
    <property type="protein sequence ID" value="AUH06396.1"/>
    <property type="molecule type" value="Genomic_DNA"/>
</dbReference>
<dbReference type="STRING" id="104623.Ser39006_01282"/>
<evidence type="ECO:0000313" key="2">
    <source>
        <dbReference type="EMBL" id="AUH02075.1"/>
    </source>
</evidence>
<sequence>MNSIYGMLFIGLLMNIPSLAPMLFIHKVSKKVKVSMALRLFLLNAFLVISLVTVSQNTTQKYGLFPIWLVFVAIGLFVVMLVPTVRFMRKHLTVGKSRAVILSSFLIVYAIRFHGVFSDVNGSGYTLHGYNVVWTLFFLCACLLAYLGCAGNKSYAGHSALSSTAQPDYYQPTKEYETQSQIDYDVAVKGASVLLDPSLSIVEQQRYRDALKKDDEAGSDW</sequence>
<dbReference type="KEGG" id="sera:Ser39006_021130"/>
<dbReference type="RefSeq" id="WP_021014552.1">
    <property type="nucleotide sequence ID" value="NZ_CP025084.1"/>
</dbReference>
<reference evidence="2 5" key="3">
    <citation type="submission" date="2017-11" db="EMBL/GenBank/DDBJ databases">
        <title>Complete genome sequence of Serratia sp. ATCC 39006 LacA.</title>
        <authorList>
            <person name="Hampton H.G."/>
            <person name="Jackson S.A."/>
            <person name="Jauregui R."/>
            <person name="Poulter G.T.M."/>
            <person name="Salmond G.P.C."/>
            <person name="Fineran P.C."/>
        </authorList>
    </citation>
    <scope>NUCLEOTIDE SEQUENCE [LARGE SCALE GENOMIC DNA]</scope>
    <source>
        <strain evidence="2 5">ATCC 39006</strain>
    </source>
</reference>
<feature type="transmembrane region" description="Helical" evidence="1">
    <location>
        <begin position="67"/>
        <end position="87"/>
    </location>
</feature>
<protein>
    <submittedName>
        <fullName evidence="3">Uncharacterized protein</fullName>
    </submittedName>
</protein>
<proteinExistence type="predicted"/>
<reference evidence="3 4" key="1">
    <citation type="journal article" date="2013" name="Genome Announc.">
        <title>Draft genome sequence of Serratia sp. strain ATCC 39006, a model bacterium for analysis of the biosynthesis and regulation of prodigiosin, a carbapenem, and gas vesicles.</title>
        <authorList>
            <person name="Fineran P.C."/>
            <person name="Iglesias Cans M.C."/>
            <person name="Ramsay J.P."/>
            <person name="Wilf N.M."/>
            <person name="Cossyleon D."/>
            <person name="McNeil M.B."/>
            <person name="Williamson N.R."/>
            <person name="Monson R.E."/>
            <person name="Becher S.A."/>
            <person name="Stanton J.A."/>
            <person name="Brugger K."/>
            <person name="Brown S.D."/>
            <person name="Salmond G.P."/>
        </authorList>
    </citation>
    <scope>NUCLEOTIDE SEQUENCE [LARGE SCALE GENOMIC DNA]</scope>
    <source>
        <strain evidence="3">ATCC 39006</strain>
        <strain evidence="4">ATCC 39006 / SC 11482</strain>
    </source>
</reference>
<keyword evidence="1" id="KW-0472">Membrane</keyword>
<dbReference type="OrthoDB" id="6623190at2"/>
<name>A0A2I5TC01_SERS3</name>
<dbReference type="Proteomes" id="UP000233778">
    <property type="component" value="Chromosome"/>
</dbReference>
<reference evidence="3" key="4">
    <citation type="submission" date="2017-11" db="EMBL/GenBank/DDBJ databases">
        <title>Complete genome sequence of Serratia sp. ATCC 39006.</title>
        <authorList>
            <person name="Hampton H.G."/>
            <person name="Jackson S.A."/>
            <person name="Jauregui R."/>
            <person name="Poulter G.T.M."/>
            <person name="Salmond G.P.C."/>
            <person name="Fineran P.C."/>
        </authorList>
    </citation>
    <scope>NUCLEOTIDE SEQUENCE</scope>
    <source>
        <strain evidence="3">ATCC 39006</strain>
    </source>
</reference>
<dbReference type="AlphaFoldDB" id="A0A2I5TC01"/>
<accession>A0A2I5TC01</accession>
<dbReference type="KEGG" id="serq:CWC46_21135"/>
<keyword evidence="1" id="KW-0812">Transmembrane</keyword>
<gene>
    <name evidence="2" type="ORF">CWC46_21135</name>
    <name evidence="3" type="ORF">Ser39006_021130</name>
</gene>
<reference evidence="3" key="2">
    <citation type="submission" date="2013-09" db="EMBL/GenBank/DDBJ databases">
        <authorList>
            <person name="Wang G."/>
            <person name="Yang Y."/>
            <person name="Su Y."/>
        </authorList>
    </citation>
    <scope>NUCLEOTIDE SEQUENCE</scope>
    <source>
        <strain evidence="3">ATCC 39006</strain>
    </source>
</reference>
<keyword evidence="4" id="KW-1185">Reference proteome</keyword>
<evidence type="ECO:0000313" key="4">
    <source>
        <dbReference type="Proteomes" id="UP000017700"/>
    </source>
</evidence>
<dbReference type="Proteomes" id="UP000017700">
    <property type="component" value="Chromosome"/>
</dbReference>
<evidence type="ECO:0000313" key="5">
    <source>
        <dbReference type="Proteomes" id="UP000233778"/>
    </source>
</evidence>